<keyword evidence="2" id="KW-1185">Reference proteome</keyword>
<dbReference type="AlphaFoldDB" id="A0A7X6I7X5"/>
<evidence type="ECO:0008006" key="3">
    <source>
        <dbReference type="Google" id="ProtNLM"/>
    </source>
</evidence>
<organism evidence="1 2">
    <name type="scientific">Ramlibacter lithotrophicus</name>
    <dbReference type="NCBI Taxonomy" id="2606681"/>
    <lineage>
        <taxon>Bacteria</taxon>
        <taxon>Pseudomonadati</taxon>
        <taxon>Pseudomonadota</taxon>
        <taxon>Betaproteobacteria</taxon>
        <taxon>Burkholderiales</taxon>
        <taxon>Comamonadaceae</taxon>
        <taxon>Ramlibacter</taxon>
    </lineage>
</organism>
<proteinExistence type="predicted"/>
<dbReference type="Gene3D" id="3.30.70.270">
    <property type="match status" value="1"/>
</dbReference>
<comment type="caution">
    <text evidence="1">The sequence shown here is derived from an EMBL/GenBank/DDBJ whole genome shotgun (WGS) entry which is preliminary data.</text>
</comment>
<reference evidence="1 2" key="1">
    <citation type="journal article" date="2020" name="Nature">
        <title>Bacterial chemolithoautotrophy via manganese oxidation.</title>
        <authorList>
            <person name="Yu H."/>
            <person name="Leadbetter J.R."/>
        </authorList>
    </citation>
    <scope>NUCLEOTIDE SEQUENCE [LARGE SCALE GENOMIC DNA]</scope>
    <source>
        <strain evidence="1 2">RBP-1</strain>
    </source>
</reference>
<gene>
    <name evidence="1" type="ORF">RAMLITH_18770</name>
</gene>
<dbReference type="Proteomes" id="UP000521868">
    <property type="component" value="Unassembled WGS sequence"/>
</dbReference>
<name>A0A7X6I7X5_9BURK</name>
<dbReference type="InterPro" id="IPR043128">
    <property type="entry name" value="Rev_trsase/Diguanyl_cyclase"/>
</dbReference>
<protein>
    <recommendedName>
        <fullName evidence="3">GGDEF domain-containing protein</fullName>
    </recommendedName>
</protein>
<evidence type="ECO:0000313" key="1">
    <source>
        <dbReference type="EMBL" id="NKE67868.1"/>
    </source>
</evidence>
<dbReference type="InterPro" id="IPR029787">
    <property type="entry name" value="Nucleotide_cyclase"/>
</dbReference>
<dbReference type="SUPFAM" id="SSF55073">
    <property type="entry name" value="Nucleotide cyclase"/>
    <property type="match status" value="1"/>
</dbReference>
<evidence type="ECO:0000313" key="2">
    <source>
        <dbReference type="Proteomes" id="UP000521868"/>
    </source>
</evidence>
<dbReference type="EMBL" id="VTOX01000008">
    <property type="protein sequence ID" value="NKE67868.1"/>
    <property type="molecule type" value="Genomic_DNA"/>
</dbReference>
<sequence>MTTIRDLWCIVRGHKSRFSPRAPASCEPARARRRAVPDAPQQVAGLDLEAPAMAQPDLALLHTGGEKLLEAARALGRTPALAVMQVDDLPELELVFGRPGVDRVLQAIQSGLTRVAAGQGLVVRTAADTFALLTAGGGAGAAIAALQARFGKPCTIELGFGRDEILVVPDVMVHPVGPQDSVAQVYADLCRYVAKARKHRQAILGCVPQQVACDSAASASPIHLATSAAAPRYIPPLPATIPVPLALH</sequence>
<accession>A0A7X6I7X5</accession>
<dbReference type="RefSeq" id="WP_168109004.1">
    <property type="nucleotide sequence ID" value="NZ_VTOX01000008.1"/>
</dbReference>